<organism evidence="4 5">
    <name type="scientific">Kryptobacter tengchongensis</name>
    <dbReference type="NCBI Taxonomy" id="1643429"/>
    <lineage>
        <taxon>Bacteria</taxon>
        <taxon>Pseudomonadati</taxon>
        <taxon>Candidatus Kryptoniota</taxon>
        <taxon>Candidatus Kryptobacter</taxon>
    </lineage>
</organism>
<dbReference type="GO" id="GO:0006508">
    <property type="term" value="P:proteolysis"/>
    <property type="evidence" value="ECO:0007669"/>
    <property type="project" value="InterPro"/>
</dbReference>
<dbReference type="InterPro" id="IPR013229">
    <property type="entry name" value="PEGA"/>
</dbReference>
<name>A0A916PII4_KRYT1</name>
<reference evidence="4 5" key="1">
    <citation type="submission" date="2015-11" db="EMBL/GenBank/DDBJ databases">
        <authorList>
            <person name="Varghese N."/>
        </authorList>
    </citation>
    <scope>NUCLEOTIDE SEQUENCE [LARGE SCALE GENOMIC DNA]</scope>
    <source>
        <strain evidence="4 5">JGI-25</strain>
    </source>
</reference>
<accession>A0A916PII4</accession>
<dbReference type="Gene3D" id="3.40.50.1460">
    <property type="match status" value="1"/>
</dbReference>
<dbReference type="Pfam" id="PF08308">
    <property type="entry name" value="PEGA"/>
    <property type="match status" value="4"/>
</dbReference>
<dbReference type="AlphaFoldDB" id="A0A916PII4"/>
<keyword evidence="1" id="KW-0812">Transmembrane</keyword>
<gene>
    <name evidence="4" type="ORF">JGI25_01510</name>
</gene>
<dbReference type="SUPFAM" id="SSF52129">
    <property type="entry name" value="Caspase-like"/>
    <property type="match status" value="1"/>
</dbReference>
<feature type="transmembrane region" description="Helical" evidence="1">
    <location>
        <begin position="622"/>
        <end position="642"/>
    </location>
</feature>
<feature type="domain" description="PEGA" evidence="3">
    <location>
        <begin position="257"/>
        <end position="320"/>
    </location>
</feature>
<sequence length="732" mass="81671">YRESWAIIIGIDNYLKAPKLRYAVKDAKGIADVLIENFGFKSENVIQLYNGQATKEGIMKAFDRIRQLAGNDDRVFVFFAGHGITIQLPDGREKGYILPYDGSQSELITSAISTDQLNEISQLIRAKHLFFVMDACYGGLIFARAQPLSPEAVEYVKVITTRKARKALTAGGRDQTVLDTGPGGHSVFTFYFIDALKNMSADLNRDGTITTYELNEYISPRVTVESNRTQTPEYGILAGDMGGDFVFIPSEVFAEVDVNINSEPLNAEVKVDGNLVGKTPLNLKLKPGSYSIEISKSGYDTRVEKIDVRAGTRNAFNFRLSEFLVNLNINSLSKSGVVYVDGNMVGRLRDGKLNVKVRPGRRVISVRGDEEFGEVTINVPEVKEHSVFVDISLLSGKLVISSNVDEADVYVDGQNVGKVKEYRFEMDLKPGRHIVELKKERYESVKSEVNIPAGSSESISLNLKKAIFTVNLNVEPKDAKVYANDKFIGSGSFTADIGHGKVLFRVEKEGYEILEREIIVDRDGLNLDFSLKPITARVKIETDPAEAIIIVDGNKIGVTPSSFELAYGSHDVQLIKSGYKSESFKIDIRRSEVISKKVKLEETVETKAMRIYKSRLNLKNNLTYAGVGATIVSIGVGVAFHIKSEEIYSKYQSADEIEEFNEYKNAYNKAINRRNIAFGVGAVFAGLTIYNALRKVSYEEIYREIKRGEVSMELKFYEYVGVVPMVNFKLKF</sequence>
<dbReference type="EMBL" id="CZVV01000143">
    <property type="protein sequence ID" value="CUT04984.1"/>
    <property type="molecule type" value="Genomic_DNA"/>
</dbReference>
<dbReference type="PANTHER" id="PTHR36194">
    <property type="entry name" value="S-LAYER-LIKE PROTEIN"/>
    <property type="match status" value="1"/>
</dbReference>
<dbReference type="GO" id="GO:0004197">
    <property type="term" value="F:cysteine-type endopeptidase activity"/>
    <property type="evidence" value="ECO:0007669"/>
    <property type="project" value="InterPro"/>
</dbReference>
<keyword evidence="1" id="KW-1133">Transmembrane helix</keyword>
<dbReference type="Proteomes" id="UP000243105">
    <property type="component" value="Unassembled WGS sequence"/>
</dbReference>
<feature type="domain" description="Peptidase C14 caspase" evidence="2">
    <location>
        <begin position="5"/>
        <end position="233"/>
    </location>
</feature>
<evidence type="ECO:0000259" key="2">
    <source>
        <dbReference type="Pfam" id="PF00656"/>
    </source>
</evidence>
<evidence type="ECO:0000256" key="1">
    <source>
        <dbReference type="SAM" id="Phobius"/>
    </source>
</evidence>
<dbReference type="InterPro" id="IPR029030">
    <property type="entry name" value="Caspase-like_dom_sf"/>
</dbReference>
<feature type="domain" description="PEGA" evidence="3">
    <location>
        <begin position="537"/>
        <end position="603"/>
    </location>
</feature>
<feature type="non-terminal residue" evidence="4">
    <location>
        <position position="1"/>
    </location>
</feature>
<feature type="domain" description="PEGA" evidence="3">
    <location>
        <begin position="472"/>
        <end position="523"/>
    </location>
</feature>
<evidence type="ECO:0000259" key="3">
    <source>
        <dbReference type="Pfam" id="PF08308"/>
    </source>
</evidence>
<protein>
    <submittedName>
        <fullName evidence="4">Uncharacterized protein, contains caspase domain</fullName>
    </submittedName>
</protein>
<feature type="transmembrane region" description="Helical" evidence="1">
    <location>
        <begin position="676"/>
        <end position="693"/>
    </location>
</feature>
<proteinExistence type="predicted"/>
<dbReference type="PANTHER" id="PTHR36194:SF1">
    <property type="entry name" value="S-LAYER-LIKE PROTEIN"/>
    <property type="match status" value="1"/>
</dbReference>
<dbReference type="InterPro" id="IPR018247">
    <property type="entry name" value="EF_Hand_1_Ca_BS"/>
</dbReference>
<evidence type="ECO:0000313" key="5">
    <source>
        <dbReference type="Proteomes" id="UP000243105"/>
    </source>
</evidence>
<dbReference type="InterPro" id="IPR011600">
    <property type="entry name" value="Pept_C14_caspase"/>
</dbReference>
<feature type="domain" description="PEGA" evidence="3">
    <location>
        <begin position="396"/>
        <end position="465"/>
    </location>
</feature>
<dbReference type="RefSeq" id="WP_143713756.1">
    <property type="nucleotide sequence ID" value="NZ_CZVV01000143.1"/>
</dbReference>
<keyword evidence="1" id="KW-0472">Membrane</keyword>
<dbReference type="PROSITE" id="PS00018">
    <property type="entry name" value="EF_HAND_1"/>
    <property type="match status" value="1"/>
</dbReference>
<evidence type="ECO:0000313" key="4">
    <source>
        <dbReference type="EMBL" id="CUT04984.1"/>
    </source>
</evidence>
<comment type="caution">
    <text evidence="4">The sequence shown here is derived from an EMBL/GenBank/DDBJ whole genome shotgun (WGS) entry which is preliminary data.</text>
</comment>
<dbReference type="Pfam" id="PF00656">
    <property type="entry name" value="Peptidase_C14"/>
    <property type="match status" value="1"/>
</dbReference>